<dbReference type="AlphaFoldDB" id="A0A1X6PGQ7"/>
<reference evidence="1 2" key="1">
    <citation type="submission" date="2017-03" db="EMBL/GenBank/DDBJ databases">
        <title>WGS assembly of Porphyra umbilicalis.</title>
        <authorList>
            <person name="Brawley S.H."/>
            <person name="Blouin N.A."/>
            <person name="Ficko-Blean E."/>
            <person name="Wheeler G.L."/>
            <person name="Lohr M."/>
            <person name="Goodson H.V."/>
            <person name="Jenkins J.W."/>
            <person name="Blaby-Haas C.E."/>
            <person name="Helliwell K.E."/>
            <person name="Chan C."/>
            <person name="Marriage T."/>
            <person name="Bhattacharya D."/>
            <person name="Klein A.S."/>
            <person name="Badis Y."/>
            <person name="Brodie J."/>
            <person name="Cao Y."/>
            <person name="Collen J."/>
            <person name="Dittami S.M."/>
            <person name="Gachon C.M."/>
            <person name="Green B.R."/>
            <person name="Karpowicz S."/>
            <person name="Kim J.W."/>
            <person name="Kudahl U."/>
            <person name="Lin S."/>
            <person name="Michel G."/>
            <person name="Mittag M."/>
            <person name="Olson B.J."/>
            <person name="Pangilinan J."/>
            <person name="Peng Y."/>
            <person name="Qiu H."/>
            <person name="Shu S."/>
            <person name="Singer J.T."/>
            <person name="Smith A.G."/>
            <person name="Sprecher B.N."/>
            <person name="Wagner V."/>
            <person name="Wang W."/>
            <person name="Wang Z.-Y."/>
            <person name="Yan J."/>
            <person name="Yarish C."/>
            <person name="Zoeuner-Riek S."/>
            <person name="Zhuang Y."/>
            <person name="Zou Y."/>
            <person name="Lindquist E.A."/>
            <person name="Grimwood J."/>
            <person name="Barry K."/>
            <person name="Rokhsar D.S."/>
            <person name="Schmutz J."/>
            <person name="Stiller J.W."/>
            <person name="Grossman A.R."/>
            <person name="Prochnik S.E."/>
        </authorList>
    </citation>
    <scope>NUCLEOTIDE SEQUENCE [LARGE SCALE GENOMIC DNA]</scope>
    <source>
        <strain evidence="1">4086291</strain>
    </source>
</reference>
<protein>
    <submittedName>
        <fullName evidence="1">Uncharacterized protein</fullName>
    </submittedName>
</protein>
<dbReference type="Proteomes" id="UP000218209">
    <property type="component" value="Unassembled WGS sequence"/>
</dbReference>
<dbReference type="OrthoDB" id="438440at2759"/>
<keyword evidence="2" id="KW-1185">Reference proteome</keyword>
<dbReference type="EMBL" id="KV918781">
    <property type="protein sequence ID" value="OSX80049.1"/>
    <property type="molecule type" value="Genomic_DNA"/>
</dbReference>
<name>A0A1X6PGQ7_PORUM</name>
<evidence type="ECO:0000313" key="1">
    <source>
        <dbReference type="EMBL" id="OSX80049.1"/>
    </source>
</evidence>
<dbReference type="Gene3D" id="3.40.50.1820">
    <property type="entry name" value="alpha/beta hydrolase"/>
    <property type="match status" value="1"/>
</dbReference>
<proteinExistence type="predicted"/>
<dbReference type="SUPFAM" id="SSF53474">
    <property type="entry name" value="alpha/beta-Hydrolases"/>
    <property type="match status" value="1"/>
</dbReference>
<organism evidence="1 2">
    <name type="scientific">Porphyra umbilicalis</name>
    <name type="common">Purple laver</name>
    <name type="synonym">Red alga</name>
    <dbReference type="NCBI Taxonomy" id="2786"/>
    <lineage>
        <taxon>Eukaryota</taxon>
        <taxon>Rhodophyta</taxon>
        <taxon>Bangiophyceae</taxon>
        <taxon>Bangiales</taxon>
        <taxon>Bangiaceae</taxon>
        <taxon>Porphyra</taxon>
    </lineage>
</organism>
<evidence type="ECO:0000313" key="2">
    <source>
        <dbReference type="Proteomes" id="UP000218209"/>
    </source>
</evidence>
<gene>
    <name evidence="1" type="ORF">BU14_0060s0015</name>
</gene>
<dbReference type="InterPro" id="IPR029058">
    <property type="entry name" value="AB_hydrolase_fold"/>
</dbReference>
<accession>A0A1X6PGQ7</accession>
<sequence length="192" mass="20374">MPGGGLEPLPSKLVTFGCPSVGNAAFQERVLDQTWHQRLFVKNDPIAGLPHSPCDGLRLAPAAKLYAEPQACEHWALSADGRAQESSADAPQVHSLSVAGITFAGCHSLAAYAECLSVHYKAVGRGGVRPVESAPAAATRAGVGRWHRISSRLLGDPTSSRVSIRGPPSRLRRVLAAMHRSPPVMVRSRFAS</sequence>